<keyword evidence="9" id="KW-0325">Glycoprotein</keyword>
<evidence type="ECO:0000256" key="9">
    <source>
        <dbReference type="ARBA" id="ARBA00023180"/>
    </source>
</evidence>
<keyword evidence="4 10" id="KW-0808">Transferase</keyword>
<keyword evidence="7" id="KW-1133">Transmembrane helix</keyword>
<evidence type="ECO:0000256" key="8">
    <source>
        <dbReference type="ARBA" id="ARBA00023136"/>
    </source>
</evidence>
<dbReference type="Proteomes" id="UP000094112">
    <property type="component" value="Unassembled WGS sequence"/>
</dbReference>
<dbReference type="GO" id="GO:0005794">
    <property type="term" value="C:Golgi apparatus"/>
    <property type="evidence" value="ECO:0007669"/>
    <property type="project" value="TreeGrafter"/>
</dbReference>
<evidence type="ECO:0000256" key="6">
    <source>
        <dbReference type="ARBA" id="ARBA00022968"/>
    </source>
</evidence>
<dbReference type="PANTHER" id="PTHR31392:SF1">
    <property type="entry name" value="ALPHA-1,3-MANNOSYLTRANSFERASE MNN1-RELATED"/>
    <property type="match status" value="1"/>
</dbReference>
<dbReference type="RefSeq" id="XP_019037582.1">
    <property type="nucleotide sequence ID" value="XM_019182144.1"/>
</dbReference>
<dbReference type="PANTHER" id="PTHR31392">
    <property type="entry name" value="ALPHA-1,3-MANNOSYLTRANSFERASE MNN1-RELATED"/>
    <property type="match status" value="1"/>
</dbReference>
<evidence type="ECO:0000256" key="2">
    <source>
        <dbReference type="ARBA" id="ARBA00009105"/>
    </source>
</evidence>
<proteinExistence type="inferred from homology"/>
<dbReference type="AlphaFoldDB" id="A0A1E3NZ23"/>
<evidence type="ECO:0000313" key="10">
    <source>
        <dbReference type="EMBL" id="ODQ58375.1"/>
    </source>
</evidence>
<dbReference type="InterPro" id="IPR029044">
    <property type="entry name" value="Nucleotide-diphossugar_trans"/>
</dbReference>
<dbReference type="GO" id="GO:0006493">
    <property type="term" value="P:protein O-linked glycosylation"/>
    <property type="evidence" value="ECO:0007669"/>
    <property type="project" value="TreeGrafter"/>
</dbReference>
<keyword evidence="11" id="KW-1185">Reference proteome</keyword>
<keyword evidence="5" id="KW-0812">Transmembrane</keyword>
<organism evidence="10 11">
    <name type="scientific">Wickerhamomyces anomalus (strain ATCC 58044 / CBS 1984 / NCYC 433 / NRRL Y-366-8)</name>
    <name type="common">Yeast</name>
    <name type="synonym">Hansenula anomala</name>
    <dbReference type="NCBI Taxonomy" id="683960"/>
    <lineage>
        <taxon>Eukaryota</taxon>
        <taxon>Fungi</taxon>
        <taxon>Dikarya</taxon>
        <taxon>Ascomycota</taxon>
        <taxon>Saccharomycotina</taxon>
        <taxon>Saccharomycetes</taxon>
        <taxon>Phaffomycetales</taxon>
        <taxon>Wickerhamomycetaceae</taxon>
        <taxon>Wickerhamomyces</taxon>
    </lineage>
</organism>
<name>A0A1E3NZ23_WICAA</name>
<evidence type="ECO:0000256" key="5">
    <source>
        <dbReference type="ARBA" id="ARBA00022692"/>
    </source>
</evidence>
<evidence type="ECO:0000256" key="7">
    <source>
        <dbReference type="ARBA" id="ARBA00022989"/>
    </source>
</evidence>
<keyword evidence="8" id="KW-0472">Membrane</keyword>
<dbReference type="Pfam" id="PF11051">
    <property type="entry name" value="Mannosyl_trans3"/>
    <property type="match status" value="1"/>
</dbReference>
<reference evidence="10 11" key="1">
    <citation type="journal article" date="2016" name="Proc. Natl. Acad. Sci. U.S.A.">
        <title>Comparative genomics of biotechnologically important yeasts.</title>
        <authorList>
            <person name="Riley R."/>
            <person name="Haridas S."/>
            <person name="Wolfe K.H."/>
            <person name="Lopes M.R."/>
            <person name="Hittinger C.T."/>
            <person name="Goeker M."/>
            <person name="Salamov A.A."/>
            <person name="Wisecaver J.H."/>
            <person name="Long T.M."/>
            <person name="Calvey C.H."/>
            <person name="Aerts A.L."/>
            <person name="Barry K.W."/>
            <person name="Choi C."/>
            <person name="Clum A."/>
            <person name="Coughlan A.Y."/>
            <person name="Deshpande S."/>
            <person name="Douglass A.P."/>
            <person name="Hanson S.J."/>
            <person name="Klenk H.-P."/>
            <person name="LaButti K.M."/>
            <person name="Lapidus A."/>
            <person name="Lindquist E.A."/>
            <person name="Lipzen A.M."/>
            <person name="Meier-Kolthoff J.P."/>
            <person name="Ohm R.A."/>
            <person name="Otillar R.P."/>
            <person name="Pangilinan J.L."/>
            <person name="Peng Y."/>
            <person name="Rokas A."/>
            <person name="Rosa C.A."/>
            <person name="Scheuner C."/>
            <person name="Sibirny A.A."/>
            <person name="Slot J.C."/>
            <person name="Stielow J.B."/>
            <person name="Sun H."/>
            <person name="Kurtzman C.P."/>
            <person name="Blackwell M."/>
            <person name="Grigoriev I.V."/>
            <person name="Jeffries T.W."/>
        </authorList>
    </citation>
    <scope>NUCLEOTIDE SEQUENCE [LARGE SCALE GENOMIC DNA]</scope>
    <source>
        <strain evidence="11">ATCC 58044 / CBS 1984 / NCYC 433 / NRRL Y-366-8</strain>
    </source>
</reference>
<comment type="subcellular location">
    <subcellularLocation>
        <location evidence="1">Membrane</location>
        <topology evidence="1">Single-pass type II membrane protein</topology>
    </subcellularLocation>
</comment>
<accession>A0A1E3NZ23</accession>
<protein>
    <submittedName>
        <fullName evidence="10">Glycosyltransferase family 71 protein</fullName>
    </submittedName>
</protein>
<dbReference type="OrthoDB" id="430354at2759"/>
<keyword evidence="6" id="KW-0735">Signal-anchor</keyword>
<keyword evidence="3" id="KW-0328">Glycosyltransferase</keyword>
<dbReference type="InterPro" id="IPR022751">
    <property type="entry name" value="Alpha_mannosyltransferase"/>
</dbReference>
<sequence>MTVPKTNETTCFTRSLMNSFNGQGIAISAADKHVGELSSLILVLRALNNKLPIQIIHRAYVQANFEHVRDLDVETIFPKQEIWFVNTTSAINPNDRRFISYGNKLLTLLFSSFEDTVLIDTDTVPFVDIEEYILKSDVYQDKGAFFFKDRQLYDHITGPELTYFKKLLPNRLDNAFFQIPELTNFTMDNRFFGQHYKHVQESGMVAINKKKHMRSTLTINVLQMWHAATTRVHGDKELFWLGFSIAGDEDYYMNKYGVGAVGQLNPNSNRLLGDKDDSRRSKLNSHQLCTTHPAHLSGLDDTTLLWMNSGFITCKRENEAEKDIAMDLYKNVFDNAEQLKKTYVGPLKISAVLVPPPQERVRNNDLGEPASGWEVMFGCGGYLYCAYDNVGGGNDTYYQGTLVEYDSSQQLLYDYLGELWVYYQKVIKK</sequence>
<evidence type="ECO:0000313" key="11">
    <source>
        <dbReference type="Proteomes" id="UP000094112"/>
    </source>
</evidence>
<gene>
    <name evidence="10" type="ORF">WICANDRAFT_34047</name>
</gene>
<dbReference type="GO" id="GO:0016020">
    <property type="term" value="C:membrane"/>
    <property type="evidence" value="ECO:0007669"/>
    <property type="project" value="UniProtKB-SubCell"/>
</dbReference>
<dbReference type="EMBL" id="KV454212">
    <property type="protein sequence ID" value="ODQ58375.1"/>
    <property type="molecule type" value="Genomic_DNA"/>
</dbReference>
<dbReference type="SUPFAM" id="SSF53448">
    <property type="entry name" value="Nucleotide-diphospho-sugar transferases"/>
    <property type="match status" value="1"/>
</dbReference>
<dbReference type="GO" id="GO:0000033">
    <property type="term" value="F:alpha-1,3-mannosyltransferase activity"/>
    <property type="evidence" value="ECO:0007669"/>
    <property type="project" value="TreeGrafter"/>
</dbReference>
<dbReference type="GeneID" id="30199390"/>
<evidence type="ECO:0000256" key="4">
    <source>
        <dbReference type="ARBA" id="ARBA00022679"/>
    </source>
</evidence>
<comment type="similarity">
    <text evidence="2">Belongs to the MNN1/MNT family.</text>
</comment>
<dbReference type="STRING" id="683960.A0A1E3NZ23"/>
<evidence type="ECO:0000256" key="1">
    <source>
        <dbReference type="ARBA" id="ARBA00004606"/>
    </source>
</evidence>
<evidence type="ECO:0000256" key="3">
    <source>
        <dbReference type="ARBA" id="ARBA00022676"/>
    </source>
</evidence>